<evidence type="ECO:0000313" key="2">
    <source>
        <dbReference type="Proteomes" id="UP000274429"/>
    </source>
</evidence>
<gene>
    <name evidence="1" type="ORF">TTAC_LOCUS530</name>
</gene>
<dbReference type="AlphaFoldDB" id="A0A0R3WIT3"/>
<reference evidence="3" key="1">
    <citation type="submission" date="2017-02" db="UniProtKB">
        <authorList>
            <consortium name="WormBaseParasite"/>
        </authorList>
    </citation>
    <scope>IDENTIFICATION</scope>
</reference>
<evidence type="ECO:0000313" key="3">
    <source>
        <dbReference type="WBParaSite" id="TTAC_0000052901-mRNA-1"/>
    </source>
</evidence>
<dbReference type="Proteomes" id="UP000274429">
    <property type="component" value="Unassembled WGS sequence"/>
</dbReference>
<name>A0A0R3WIT3_HYDTA</name>
<dbReference type="OrthoDB" id="250802at2759"/>
<proteinExistence type="predicted"/>
<dbReference type="EMBL" id="UYWX01000049">
    <property type="protein sequence ID" value="VDM16589.1"/>
    <property type="molecule type" value="Genomic_DNA"/>
</dbReference>
<keyword evidence="2" id="KW-1185">Reference proteome</keyword>
<evidence type="ECO:0000313" key="1">
    <source>
        <dbReference type="EMBL" id="VDM16589.1"/>
    </source>
</evidence>
<accession>A0A0R3WIT3</accession>
<dbReference type="WBParaSite" id="TTAC_0000052901-mRNA-1">
    <property type="protein sequence ID" value="TTAC_0000052901-mRNA-1"/>
    <property type="gene ID" value="TTAC_0000052901"/>
</dbReference>
<organism evidence="3">
    <name type="scientific">Hydatigena taeniaeformis</name>
    <name type="common">Feline tapeworm</name>
    <name type="synonym">Taenia taeniaeformis</name>
    <dbReference type="NCBI Taxonomy" id="6205"/>
    <lineage>
        <taxon>Eukaryota</taxon>
        <taxon>Metazoa</taxon>
        <taxon>Spiralia</taxon>
        <taxon>Lophotrochozoa</taxon>
        <taxon>Platyhelminthes</taxon>
        <taxon>Cestoda</taxon>
        <taxon>Eucestoda</taxon>
        <taxon>Cyclophyllidea</taxon>
        <taxon>Taeniidae</taxon>
        <taxon>Hydatigera</taxon>
    </lineage>
</organism>
<sequence length="71" mass="7887">MASATQLDGVAQLQYSKHDSEAGRRVEALTEQAIRRLQQRFEDNKEAALEGIVAQVLSVCPTLHRNLVSTH</sequence>
<dbReference type="Gene3D" id="1.20.5.2950">
    <property type="match status" value="1"/>
</dbReference>
<protein>
    <submittedName>
        <fullName evidence="3">Dynamin_M domain-containing protein</fullName>
    </submittedName>
</protein>
<dbReference type="STRING" id="6205.A0A0R3WIT3"/>
<reference evidence="1 2" key="2">
    <citation type="submission" date="2018-11" db="EMBL/GenBank/DDBJ databases">
        <authorList>
            <consortium name="Pathogen Informatics"/>
        </authorList>
    </citation>
    <scope>NUCLEOTIDE SEQUENCE [LARGE SCALE GENOMIC DNA]</scope>
</reference>